<dbReference type="InterPro" id="IPR003245">
    <property type="entry name" value="Phytocyanin_dom"/>
</dbReference>
<dbReference type="PROSITE" id="PS51485">
    <property type="entry name" value="PHYTOCYANIN"/>
    <property type="match status" value="3"/>
</dbReference>
<dbReference type="Gene3D" id="2.60.40.420">
    <property type="entry name" value="Cupredoxins - blue copper proteins"/>
    <property type="match status" value="3"/>
</dbReference>
<dbReference type="Pfam" id="PF02298">
    <property type="entry name" value="Cu_bind_like"/>
    <property type="match status" value="3"/>
</dbReference>
<gene>
    <name evidence="4" type="ORF">RJ639_043726</name>
</gene>
<keyword evidence="5" id="KW-1185">Reference proteome</keyword>
<keyword evidence="2" id="KW-0732">Signal</keyword>
<feature type="domain" description="Phytocyanin" evidence="3">
    <location>
        <begin position="218"/>
        <end position="331"/>
    </location>
</feature>
<protein>
    <recommendedName>
        <fullName evidence="3">Phytocyanin domain-containing protein</fullName>
    </recommendedName>
</protein>
<evidence type="ECO:0000313" key="5">
    <source>
        <dbReference type="Proteomes" id="UP001188597"/>
    </source>
</evidence>
<evidence type="ECO:0000259" key="3">
    <source>
        <dbReference type="PROSITE" id="PS51485"/>
    </source>
</evidence>
<dbReference type="GO" id="GO:0009055">
    <property type="term" value="F:electron transfer activity"/>
    <property type="evidence" value="ECO:0007669"/>
    <property type="project" value="InterPro"/>
</dbReference>
<feature type="transmembrane region" description="Helical" evidence="1">
    <location>
        <begin position="333"/>
        <end position="353"/>
    </location>
</feature>
<organism evidence="4 5">
    <name type="scientific">Escallonia herrerae</name>
    <dbReference type="NCBI Taxonomy" id="1293975"/>
    <lineage>
        <taxon>Eukaryota</taxon>
        <taxon>Viridiplantae</taxon>
        <taxon>Streptophyta</taxon>
        <taxon>Embryophyta</taxon>
        <taxon>Tracheophyta</taxon>
        <taxon>Spermatophyta</taxon>
        <taxon>Magnoliopsida</taxon>
        <taxon>eudicotyledons</taxon>
        <taxon>Gunneridae</taxon>
        <taxon>Pentapetalae</taxon>
        <taxon>asterids</taxon>
        <taxon>campanulids</taxon>
        <taxon>Escalloniales</taxon>
        <taxon>Escalloniaceae</taxon>
        <taxon>Escallonia</taxon>
    </lineage>
</organism>
<keyword evidence="1" id="KW-0472">Membrane</keyword>
<dbReference type="SUPFAM" id="SSF49503">
    <property type="entry name" value="Cupredoxins"/>
    <property type="match status" value="3"/>
</dbReference>
<dbReference type="Proteomes" id="UP001188597">
    <property type="component" value="Unassembled WGS sequence"/>
</dbReference>
<proteinExistence type="predicted"/>
<evidence type="ECO:0000256" key="1">
    <source>
        <dbReference type="SAM" id="Phobius"/>
    </source>
</evidence>
<keyword evidence="1" id="KW-0812">Transmembrane</keyword>
<dbReference type="AlphaFoldDB" id="A0AA88WD43"/>
<feature type="signal peptide" evidence="2">
    <location>
        <begin position="1"/>
        <end position="24"/>
    </location>
</feature>
<dbReference type="PANTHER" id="PTHR34052">
    <property type="entry name" value="GLYCINE-RICH PROTEIN-LIKE"/>
    <property type="match status" value="1"/>
</dbReference>
<comment type="caution">
    <text evidence="4">The sequence shown here is derived from an EMBL/GenBank/DDBJ whole genome shotgun (WGS) entry which is preliminary data.</text>
</comment>
<dbReference type="EMBL" id="JAVXUP010000599">
    <property type="protein sequence ID" value="KAK3024534.1"/>
    <property type="molecule type" value="Genomic_DNA"/>
</dbReference>
<evidence type="ECO:0000313" key="4">
    <source>
        <dbReference type="EMBL" id="KAK3024534.1"/>
    </source>
</evidence>
<accession>A0AA88WD43</accession>
<keyword evidence="1" id="KW-1133">Transmembrane helix</keyword>
<feature type="domain" description="Phytocyanin" evidence="3">
    <location>
        <begin position="52"/>
        <end position="165"/>
    </location>
</feature>
<dbReference type="PANTHER" id="PTHR34052:SF1">
    <property type="entry name" value="OS06G0216700 PROTEIN"/>
    <property type="match status" value="1"/>
</dbReference>
<feature type="chain" id="PRO_5041648552" description="Phytocyanin domain-containing protein" evidence="2">
    <location>
        <begin position="25"/>
        <end position="500"/>
    </location>
</feature>
<name>A0AA88WD43_9ASTE</name>
<feature type="domain" description="Phytocyanin" evidence="3">
    <location>
        <begin position="383"/>
        <end position="496"/>
    </location>
</feature>
<sequence>MAFRATHLLVLLSVTASMLATGMANRDFTNWNSGFNYTDWAFKHHKCPQSSNKIVVGGSQNWHFGVDYMDWARKNGPFYLNDTLVFKYDAPTATRAHSVYLLKNFRSFLTCDLTGAKKVADTTQGVGEGFEFVLKNWQPHYFACGEGNGFHCSNGTMSLNFVANALFGERPVDNDKREHSLAFSLLAATANKDFKNWYSGFNYTDWALKHHNGAQKSSRVIVGGSENWHFGVNYIDWAQKNGPFYLNDTLVFKYDSPTATRAHSVYLLKNFRSFLTCDLRGAKQVAATTQGGGEGFEFVLNKWQPHYFACGEGNGFHCSNGTMKFFPRVPKMAFSYTNLLVLLAVTASMLAAATANKDFKNWNSGFNYTDWALKHHNGAQNSSRVIVGGSENWHFGVNYIEWAQKNGPFYINDTLVFKYDAPTATRAHSVYLLKNFRSFLTCDLRGAKQVATTTQGGGEGFEFVLNKWQPHYFACGEGNGFHCSNGTMKFVVMPLLRWHF</sequence>
<evidence type="ECO:0000256" key="2">
    <source>
        <dbReference type="SAM" id="SignalP"/>
    </source>
</evidence>
<dbReference type="InterPro" id="IPR008972">
    <property type="entry name" value="Cupredoxin"/>
</dbReference>
<reference evidence="4" key="1">
    <citation type="submission" date="2022-12" db="EMBL/GenBank/DDBJ databases">
        <title>Draft genome assemblies for two species of Escallonia (Escalloniales).</title>
        <authorList>
            <person name="Chanderbali A."/>
            <person name="Dervinis C."/>
            <person name="Anghel I."/>
            <person name="Soltis D."/>
            <person name="Soltis P."/>
            <person name="Zapata F."/>
        </authorList>
    </citation>
    <scope>NUCLEOTIDE SEQUENCE</scope>
    <source>
        <strain evidence="4">UCBG64.0493</strain>
        <tissue evidence="4">Leaf</tissue>
    </source>
</reference>